<organism evidence="1 2">
    <name type="scientific">Deinococcus radiopugnans ATCC 19172</name>
    <dbReference type="NCBI Taxonomy" id="585398"/>
    <lineage>
        <taxon>Bacteria</taxon>
        <taxon>Thermotogati</taxon>
        <taxon>Deinococcota</taxon>
        <taxon>Deinococci</taxon>
        <taxon>Deinococcales</taxon>
        <taxon>Deinococcaceae</taxon>
        <taxon>Deinococcus</taxon>
    </lineage>
</organism>
<name>A0ABR6NXR3_9DEIO</name>
<gene>
    <name evidence="1" type="ORF">HNQ04_003221</name>
</gene>
<accession>A0ABR6NXR3</accession>
<dbReference type="Proteomes" id="UP000629870">
    <property type="component" value="Unassembled WGS sequence"/>
</dbReference>
<evidence type="ECO:0008006" key="3">
    <source>
        <dbReference type="Google" id="ProtNLM"/>
    </source>
</evidence>
<dbReference type="EMBL" id="JACHEW010000021">
    <property type="protein sequence ID" value="MBB6017950.1"/>
    <property type="molecule type" value="Genomic_DNA"/>
</dbReference>
<sequence length="42" mass="4713">MDRLAVEARGAGWGLETINPHRRATKKDRKEAAFHASFLSFA</sequence>
<evidence type="ECO:0000313" key="1">
    <source>
        <dbReference type="EMBL" id="MBB6017950.1"/>
    </source>
</evidence>
<evidence type="ECO:0000313" key="2">
    <source>
        <dbReference type="Proteomes" id="UP000629870"/>
    </source>
</evidence>
<reference evidence="1 2" key="1">
    <citation type="submission" date="2020-08" db="EMBL/GenBank/DDBJ databases">
        <title>Genomic Encyclopedia of Type Strains, Phase IV (KMG-IV): sequencing the most valuable type-strain genomes for metagenomic binning, comparative biology and taxonomic classification.</title>
        <authorList>
            <person name="Goeker M."/>
        </authorList>
    </citation>
    <scope>NUCLEOTIDE SEQUENCE [LARGE SCALE GENOMIC DNA]</scope>
    <source>
        <strain evidence="1 2">DSM 12027</strain>
    </source>
</reference>
<proteinExistence type="predicted"/>
<keyword evidence="2" id="KW-1185">Reference proteome</keyword>
<comment type="caution">
    <text evidence="1">The sequence shown here is derived from an EMBL/GenBank/DDBJ whole genome shotgun (WGS) entry which is preliminary data.</text>
</comment>
<protein>
    <recommendedName>
        <fullName evidence="3">Transposase</fullName>
    </recommendedName>
</protein>